<keyword evidence="10" id="KW-0744">Spermatogenesis</keyword>
<dbReference type="Gene3D" id="1.10.510.10">
    <property type="entry name" value="Transferase(Phosphotransferase) domain 1"/>
    <property type="match status" value="1"/>
</dbReference>
<dbReference type="InterPro" id="IPR008271">
    <property type="entry name" value="Ser/Thr_kinase_AS"/>
</dbReference>
<accession>A0A6G1SCF3</accession>
<dbReference type="GO" id="GO:0035556">
    <property type="term" value="P:intracellular signal transduction"/>
    <property type="evidence" value="ECO:0007669"/>
    <property type="project" value="TreeGrafter"/>
</dbReference>
<evidence type="ECO:0000256" key="4">
    <source>
        <dbReference type="ARBA" id="ARBA00022723"/>
    </source>
</evidence>
<dbReference type="GO" id="GO:0005524">
    <property type="term" value="F:ATP binding"/>
    <property type="evidence" value="ECO:0007669"/>
    <property type="project" value="UniProtKB-KW"/>
</dbReference>
<keyword evidence="4" id="KW-0479">Metal-binding</keyword>
<keyword evidence="5" id="KW-0547">Nucleotide-binding</keyword>
<dbReference type="FunFam" id="1.10.510.10:FF:000571">
    <property type="entry name" value="Maternal embryonic leucine zipper kinase"/>
    <property type="match status" value="1"/>
</dbReference>
<evidence type="ECO:0000256" key="11">
    <source>
        <dbReference type="SAM" id="MobiDB-lite"/>
    </source>
</evidence>
<dbReference type="GO" id="GO:0050321">
    <property type="term" value="F:tau-protein kinase activity"/>
    <property type="evidence" value="ECO:0007669"/>
    <property type="project" value="TreeGrafter"/>
</dbReference>
<dbReference type="GO" id="GO:0005737">
    <property type="term" value="C:cytoplasm"/>
    <property type="evidence" value="ECO:0007669"/>
    <property type="project" value="TreeGrafter"/>
</dbReference>
<evidence type="ECO:0000256" key="5">
    <source>
        <dbReference type="ARBA" id="ARBA00022741"/>
    </source>
</evidence>
<evidence type="ECO:0000313" key="13">
    <source>
        <dbReference type="EMBL" id="MDE47901.1"/>
    </source>
</evidence>
<dbReference type="PROSITE" id="PS50011">
    <property type="entry name" value="PROTEIN_KINASE_DOM"/>
    <property type="match status" value="1"/>
</dbReference>
<feature type="domain" description="Protein kinase" evidence="12">
    <location>
        <begin position="20"/>
        <end position="285"/>
    </location>
</feature>
<dbReference type="GO" id="GO:0007283">
    <property type="term" value="P:spermatogenesis"/>
    <property type="evidence" value="ECO:0007669"/>
    <property type="project" value="UniProtKB-KW"/>
</dbReference>
<keyword evidence="3" id="KW-0597">Phosphoprotein</keyword>
<gene>
    <name evidence="13" type="primary">Tssk2</name>
    <name evidence="13" type="ORF">g.11915</name>
</gene>
<reference evidence="13" key="1">
    <citation type="submission" date="2018-10" db="EMBL/GenBank/DDBJ databases">
        <title>Transcriptome assembly of Aceria tosichella (Wheat curl mite) Type 2.</title>
        <authorList>
            <person name="Scully E.D."/>
            <person name="Geib S.M."/>
            <person name="Palmer N.A."/>
            <person name="Gupta A.K."/>
            <person name="Sarath G."/>
            <person name="Tatineni S."/>
        </authorList>
    </citation>
    <scope>NUCLEOTIDE SEQUENCE</scope>
    <source>
        <strain evidence="13">LincolnNE</strain>
    </source>
</reference>
<dbReference type="InterPro" id="IPR011009">
    <property type="entry name" value="Kinase-like_dom_sf"/>
</dbReference>
<evidence type="ECO:0000256" key="7">
    <source>
        <dbReference type="ARBA" id="ARBA00022840"/>
    </source>
</evidence>
<organism evidence="13">
    <name type="scientific">Aceria tosichella</name>
    <name type="common">wheat curl mite</name>
    <dbReference type="NCBI Taxonomy" id="561515"/>
    <lineage>
        <taxon>Eukaryota</taxon>
        <taxon>Metazoa</taxon>
        <taxon>Ecdysozoa</taxon>
        <taxon>Arthropoda</taxon>
        <taxon>Chelicerata</taxon>
        <taxon>Arachnida</taxon>
        <taxon>Acari</taxon>
        <taxon>Acariformes</taxon>
        <taxon>Trombidiformes</taxon>
        <taxon>Prostigmata</taxon>
        <taxon>Eupodina</taxon>
        <taxon>Eriophyoidea</taxon>
        <taxon>Eriophyidae</taxon>
        <taxon>Eriophyinae</taxon>
        <taxon>Aceriini</taxon>
        <taxon>Aceria</taxon>
    </lineage>
</organism>
<dbReference type="InterPro" id="IPR000719">
    <property type="entry name" value="Prot_kinase_dom"/>
</dbReference>
<keyword evidence="8" id="KW-0460">Magnesium</keyword>
<dbReference type="GO" id="GO:0000287">
    <property type="term" value="F:magnesium ion binding"/>
    <property type="evidence" value="ECO:0007669"/>
    <property type="project" value="UniProtKB-ARBA"/>
</dbReference>
<evidence type="ECO:0000256" key="9">
    <source>
        <dbReference type="ARBA" id="ARBA00022843"/>
    </source>
</evidence>
<dbReference type="Pfam" id="PF00069">
    <property type="entry name" value="Pkinase"/>
    <property type="match status" value="1"/>
</dbReference>
<evidence type="ECO:0000256" key="2">
    <source>
        <dbReference type="ARBA" id="ARBA00022473"/>
    </source>
</evidence>
<dbReference type="AlphaFoldDB" id="A0A6G1SCF3"/>
<evidence type="ECO:0000256" key="10">
    <source>
        <dbReference type="ARBA" id="ARBA00022871"/>
    </source>
</evidence>
<dbReference type="GO" id="GO:0030154">
    <property type="term" value="P:cell differentiation"/>
    <property type="evidence" value="ECO:0007669"/>
    <property type="project" value="UniProtKB-KW"/>
</dbReference>
<dbReference type="SMART" id="SM00220">
    <property type="entry name" value="S_TKc"/>
    <property type="match status" value="1"/>
</dbReference>
<evidence type="ECO:0000256" key="3">
    <source>
        <dbReference type="ARBA" id="ARBA00022553"/>
    </source>
</evidence>
<evidence type="ECO:0000259" key="12">
    <source>
        <dbReference type="PROSITE" id="PS50011"/>
    </source>
</evidence>
<sequence>MAAHAELDAKTQAVLKKKGYLLQKKLAAGAFGQVYSALKTRHDGKEEMSAVKVMDLDKCGEKFKQKFLPRELSVLIQVRHVNVIKVFDIFRMGGRIYIFMEFAPNGTIADYIKKNDALSEARSKIWFTQTGSALQYCHNKFGIAHRDIKVDNIMLDYNNNAKLTDFGFARIAYDPETGRLNLSETYCGTLPYYCPQILQKRPYNPFKADVWAMGVVLYGMLNNKFPFKFKDLRRMLQTQLNRIWKYREDREEMLSREVRDLISRIFEPDEPRRPSMDDVMRHPWCASAAGAEGPSKSFSLNKSADSKSE</sequence>
<dbReference type="PROSITE" id="PS00108">
    <property type="entry name" value="PROTEIN_KINASE_ST"/>
    <property type="match status" value="1"/>
</dbReference>
<evidence type="ECO:0000256" key="6">
    <source>
        <dbReference type="ARBA" id="ARBA00022782"/>
    </source>
</evidence>
<dbReference type="EMBL" id="GGYP01003130">
    <property type="protein sequence ID" value="MDE47901.1"/>
    <property type="molecule type" value="Transcribed_RNA"/>
</dbReference>
<dbReference type="PANTHER" id="PTHR24346">
    <property type="entry name" value="MAP/MICROTUBULE AFFINITY-REGULATING KINASE"/>
    <property type="match status" value="1"/>
</dbReference>
<evidence type="ECO:0000256" key="1">
    <source>
        <dbReference type="ARBA" id="ARBA00001946"/>
    </source>
</evidence>
<name>A0A6G1SCF3_9ACAR</name>
<proteinExistence type="predicted"/>
<keyword evidence="9" id="KW-0832">Ubl conjugation</keyword>
<feature type="region of interest" description="Disordered" evidence="11">
    <location>
        <begin position="286"/>
        <end position="309"/>
    </location>
</feature>
<dbReference type="SUPFAM" id="SSF56112">
    <property type="entry name" value="Protein kinase-like (PK-like)"/>
    <property type="match status" value="1"/>
</dbReference>
<dbReference type="GO" id="GO:0000226">
    <property type="term" value="P:microtubule cytoskeleton organization"/>
    <property type="evidence" value="ECO:0007669"/>
    <property type="project" value="TreeGrafter"/>
</dbReference>
<keyword evidence="7" id="KW-0067">ATP-binding</keyword>
<keyword evidence="13" id="KW-0808">Transferase</keyword>
<keyword evidence="2" id="KW-0217">Developmental protein</keyword>
<keyword evidence="6" id="KW-0221">Differentiation</keyword>
<keyword evidence="13" id="KW-0418">Kinase</keyword>
<comment type="cofactor">
    <cofactor evidence="1">
        <name>Mg(2+)</name>
        <dbReference type="ChEBI" id="CHEBI:18420"/>
    </cofactor>
</comment>
<evidence type="ECO:0000256" key="8">
    <source>
        <dbReference type="ARBA" id="ARBA00022842"/>
    </source>
</evidence>
<protein>
    <submittedName>
        <fullName evidence="13">Testis-specific serine/threonine-protein kinase 2</fullName>
    </submittedName>
</protein>
<dbReference type="PANTHER" id="PTHR24346:SF102">
    <property type="entry name" value="TESTIS-SPECIFIC SERINE_THREONINE-PROTEIN KINASE 1"/>
    <property type="match status" value="1"/>
</dbReference>